<dbReference type="PANTHER" id="PTHR31776">
    <property type="entry name" value="ALPHA-L-ARABINOFURANOSIDASE 1"/>
    <property type="match status" value="1"/>
</dbReference>
<dbReference type="Gene3D" id="2.60.120.260">
    <property type="entry name" value="Galactose-binding domain-like"/>
    <property type="match status" value="1"/>
</dbReference>
<evidence type="ECO:0000313" key="1">
    <source>
        <dbReference type="EMBL" id="TVY08965.1"/>
    </source>
</evidence>
<reference evidence="1 2" key="1">
    <citation type="submission" date="2019-07" db="EMBL/GenBank/DDBJ databases">
        <authorList>
            <person name="Kim J."/>
        </authorList>
    </citation>
    <scope>NUCLEOTIDE SEQUENCE [LARGE SCALE GENOMIC DNA]</scope>
    <source>
        <strain evidence="1 2">JC52</strain>
    </source>
</reference>
<name>A0A559KA08_9BACL</name>
<evidence type="ECO:0000313" key="2">
    <source>
        <dbReference type="Proteomes" id="UP000317036"/>
    </source>
</evidence>
<organism evidence="1 2">
    <name type="scientific">Paenibacillus cremeus</name>
    <dbReference type="NCBI Taxonomy" id="2163881"/>
    <lineage>
        <taxon>Bacteria</taxon>
        <taxon>Bacillati</taxon>
        <taxon>Bacillota</taxon>
        <taxon>Bacilli</taxon>
        <taxon>Bacillales</taxon>
        <taxon>Paenibacillaceae</taxon>
        <taxon>Paenibacillus</taxon>
    </lineage>
</organism>
<accession>A0A559KA08</accession>
<sequence>MNEAQIVIGTSKSSHTVNPFLFGHFVEDIDDHMTAMLAYPLRNMDFEEEDHNLDGVSGPWYPLNTGKHTQYALEPAARGHGGHSQKIRLFNKDRCKAGIGQRIQLEAGIPHRMRLVVRATREIERVHVRLVDTGNQEVLGSAELEVPGHRWSEVVQQISVTRSSPSAELQVWAIPLPSREWEDSASTGMIWFDHISLLPEQETGLLKAKVFDMAQALNSGILRLGGNYISLYHWEEFTGPTDLRPNYINEAWEQAGQVHKYFGTDEFIALCRLLRVEPQICVNSIAMARWIRLWGR</sequence>
<proteinExistence type="predicted"/>
<dbReference type="SUPFAM" id="SSF51445">
    <property type="entry name" value="(Trans)glycosidases"/>
    <property type="match status" value="1"/>
</dbReference>
<dbReference type="EMBL" id="VNJI01000018">
    <property type="protein sequence ID" value="TVY08965.1"/>
    <property type="molecule type" value="Genomic_DNA"/>
</dbReference>
<comment type="caution">
    <text evidence="1">The sequence shown here is derived from an EMBL/GenBank/DDBJ whole genome shotgun (WGS) entry which is preliminary data.</text>
</comment>
<keyword evidence="2" id="KW-1185">Reference proteome</keyword>
<dbReference type="GO" id="GO:0046556">
    <property type="term" value="F:alpha-L-arabinofuranosidase activity"/>
    <property type="evidence" value="ECO:0007669"/>
    <property type="project" value="TreeGrafter"/>
</dbReference>
<protein>
    <submittedName>
        <fullName evidence="1">Uncharacterized protein</fullName>
    </submittedName>
</protein>
<dbReference type="AlphaFoldDB" id="A0A559KA08"/>
<dbReference type="Gene3D" id="3.20.20.80">
    <property type="entry name" value="Glycosidases"/>
    <property type="match status" value="1"/>
</dbReference>
<dbReference type="RefSeq" id="WP_144848359.1">
    <property type="nucleotide sequence ID" value="NZ_VNJI01000018.1"/>
</dbReference>
<dbReference type="OrthoDB" id="9758333at2"/>
<dbReference type="InterPro" id="IPR017853">
    <property type="entry name" value="GH"/>
</dbReference>
<dbReference type="InterPro" id="IPR051563">
    <property type="entry name" value="Glycosyl_Hydrolase_51"/>
</dbReference>
<dbReference type="PANTHER" id="PTHR31776:SF0">
    <property type="entry name" value="ALPHA-L-ARABINOFURANOSIDASE 1"/>
    <property type="match status" value="1"/>
</dbReference>
<dbReference type="Proteomes" id="UP000317036">
    <property type="component" value="Unassembled WGS sequence"/>
</dbReference>
<gene>
    <name evidence="1" type="ORF">FPZ49_15900</name>
</gene>